<evidence type="ECO:0000313" key="2">
    <source>
        <dbReference type="Proteomes" id="UP000242432"/>
    </source>
</evidence>
<evidence type="ECO:0000313" key="1">
    <source>
        <dbReference type="EMBL" id="SKA64149.1"/>
    </source>
</evidence>
<keyword evidence="2" id="KW-1185">Reference proteome</keyword>
<dbReference type="Pfam" id="PF10995">
    <property type="entry name" value="CBP_BcsE"/>
    <property type="match status" value="1"/>
</dbReference>
<accession>A0A1T4VGS1</accession>
<dbReference type="AlphaFoldDB" id="A0A1T4VGS1"/>
<dbReference type="GO" id="GO:0035438">
    <property type="term" value="F:cyclic-di-GMP binding"/>
    <property type="evidence" value="ECO:0007669"/>
    <property type="project" value="InterPro"/>
</dbReference>
<reference evidence="2" key="1">
    <citation type="submission" date="2017-02" db="EMBL/GenBank/DDBJ databases">
        <authorList>
            <person name="Varghese N."/>
            <person name="Submissions S."/>
        </authorList>
    </citation>
    <scope>NUCLEOTIDE SEQUENCE [LARGE SCALE GENOMIC DNA]</scope>
    <source>
        <strain evidence="2">DSM 3072</strain>
    </source>
</reference>
<dbReference type="InterPro" id="IPR017745">
    <property type="entry name" value="BcsE"/>
</dbReference>
<dbReference type="Proteomes" id="UP000242432">
    <property type="component" value="Unassembled WGS sequence"/>
</dbReference>
<dbReference type="EMBL" id="FUXX01000024">
    <property type="protein sequence ID" value="SKA64149.1"/>
    <property type="molecule type" value="Genomic_DNA"/>
</dbReference>
<dbReference type="RefSeq" id="WP_078928934.1">
    <property type="nucleotide sequence ID" value="NZ_FUXX01000024.1"/>
</dbReference>
<gene>
    <name evidence="1" type="ORF">SAMN02745213_01504</name>
</gene>
<sequence>MYLGIQNLVMELQELQNGSVSYVACSNRNIAINVSLSCLYHNSSVSYNRYFVVSDVDREEFFIQGYDLDYLLRIDAEVFRNRNKNNLLKTLVNDFKFMKMTKENSFIIVLFDEISLLPYEGKELDKLLSKFSIFASRFNTAILFVSFGEHPEMLVKKISKKSHYISGLAVLSYDGADLKLDTKMWRNNEGVFSHGESLLKLGPKGYEFKIDNNSIDNAIDNSICYTHVDALEIDKSLFNSIHFYNSNEDLFADASQKAIAATLIFCLSSRDQVDSLGKQIYELRTSRGNFLKIIIIEKVQKVESCVRSFFLECGTNFIFEATSNSDYINAMLPSLKSMTMSKALNPSFENIIESYHLVAKEENGFLYPDVFVNKIYSIVSMHINDENIKACLLILSPKDEISIEECILRFSPKQGGDYCTAINNELYVFIPHYVENSFPEIFGQVLSSTSIELFKGNRIISKKNKILDELIDIKNNDRISHADEEFASKILKEHSLYKLN</sequence>
<dbReference type="STRING" id="83771.SAMN02910357_01169"/>
<proteinExistence type="predicted"/>
<name>A0A1T4VGS1_9GAMM</name>
<protein>
    <submittedName>
        <fullName evidence="1">Cellulose biosynthesis protein BcsE</fullName>
    </submittedName>
</protein>
<organism evidence="1 2">
    <name type="scientific">Succinivibrio dextrinosolvens DSM 3072</name>
    <dbReference type="NCBI Taxonomy" id="1123324"/>
    <lineage>
        <taxon>Bacteria</taxon>
        <taxon>Pseudomonadati</taxon>
        <taxon>Pseudomonadota</taxon>
        <taxon>Gammaproteobacteria</taxon>
        <taxon>Aeromonadales</taxon>
        <taxon>Succinivibrionaceae</taxon>
        <taxon>Succinivibrio</taxon>
    </lineage>
</organism>